<dbReference type="AlphaFoldDB" id="A0AA38GYI3"/>
<dbReference type="EMBL" id="JAHRHJ020000001">
    <property type="protein sequence ID" value="KAH9330943.1"/>
    <property type="molecule type" value="Genomic_DNA"/>
</dbReference>
<dbReference type="InterPro" id="IPR049625">
    <property type="entry name" value="Glyco_transf_61_cat"/>
</dbReference>
<organism evidence="10 11">
    <name type="scientific">Taxus chinensis</name>
    <name type="common">Chinese yew</name>
    <name type="synonym">Taxus wallichiana var. chinensis</name>
    <dbReference type="NCBI Taxonomy" id="29808"/>
    <lineage>
        <taxon>Eukaryota</taxon>
        <taxon>Viridiplantae</taxon>
        <taxon>Streptophyta</taxon>
        <taxon>Embryophyta</taxon>
        <taxon>Tracheophyta</taxon>
        <taxon>Spermatophyta</taxon>
        <taxon>Pinopsida</taxon>
        <taxon>Pinidae</taxon>
        <taxon>Conifers II</taxon>
        <taxon>Cupressales</taxon>
        <taxon>Taxaceae</taxon>
        <taxon>Taxus</taxon>
    </lineage>
</organism>
<name>A0AA38GYI3_TAXCH</name>
<dbReference type="OMA" id="PTNAILQ"/>
<feature type="domain" description="Glycosyltransferase 61 catalytic" evidence="9">
    <location>
        <begin position="388"/>
        <end position="466"/>
    </location>
</feature>
<dbReference type="GO" id="GO:0016763">
    <property type="term" value="F:pentosyltransferase activity"/>
    <property type="evidence" value="ECO:0007669"/>
    <property type="project" value="UniProtKB-ARBA"/>
</dbReference>
<dbReference type="GO" id="GO:0000139">
    <property type="term" value="C:Golgi membrane"/>
    <property type="evidence" value="ECO:0007669"/>
    <property type="project" value="UniProtKB-SubCell"/>
</dbReference>
<keyword evidence="7" id="KW-0325">Glycoprotein</keyword>
<evidence type="ECO:0000256" key="4">
    <source>
        <dbReference type="ARBA" id="ARBA00022692"/>
    </source>
</evidence>
<accession>A0AA38GYI3</accession>
<evidence type="ECO:0000256" key="5">
    <source>
        <dbReference type="ARBA" id="ARBA00022989"/>
    </source>
</evidence>
<evidence type="ECO:0000256" key="1">
    <source>
        <dbReference type="ARBA" id="ARBA00004323"/>
    </source>
</evidence>
<keyword evidence="11" id="KW-1185">Reference proteome</keyword>
<evidence type="ECO:0000256" key="8">
    <source>
        <dbReference type="SAM" id="Phobius"/>
    </source>
</evidence>
<evidence type="ECO:0000256" key="6">
    <source>
        <dbReference type="ARBA" id="ARBA00023136"/>
    </source>
</evidence>
<comment type="caution">
    <text evidence="10">The sequence shown here is derived from an EMBL/GenBank/DDBJ whole genome shotgun (WGS) entry which is preliminary data.</text>
</comment>
<reference evidence="10 11" key="1">
    <citation type="journal article" date="2021" name="Nat. Plants">
        <title>The Taxus genome provides insights into paclitaxel biosynthesis.</title>
        <authorList>
            <person name="Xiong X."/>
            <person name="Gou J."/>
            <person name="Liao Q."/>
            <person name="Li Y."/>
            <person name="Zhou Q."/>
            <person name="Bi G."/>
            <person name="Li C."/>
            <person name="Du R."/>
            <person name="Wang X."/>
            <person name="Sun T."/>
            <person name="Guo L."/>
            <person name="Liang H."/>
            <person name="Lu P."/>
            <person name="Wu Y."/>
            <person name="Zhang Z."/>
            <person name="Ro D.K."/>
            <person name="Shang Y."/>
            <person name="Huang S."/>
            <person name="Yan J."/>
        </authorList>
    </citation>
    <scope>NUCLEOTIDE SEQUENCE [LARGE SCALE GENOMIC DNA]</scope>
    <source>
        <strain evidence="10">Ta-2019</strain>
    </source>
</reference>
<proteinExistence type="predicted"/>
<evidence type="ECO:0000256" key="2">
    <source>
        <dbReference type="ARBA" id="ARBA00022676"/>
    </source>
</evidence>
<comment type="subcellular location">
    <subcellularLocation>
        <location evidence="1">Golgi apparatus membrane</location>
        <topology evidence="1">Single-pass type II membrane protein</topology>
    </subcellularLocation>
</comment>
<dbReference type="Pfam" id="PF04577">
    <property type="entry name" value="Glyco_transf_61"/>
    <property type="match status" value="1"/>
</dbReference>
<protein>
    <recommendedName>
        <fullName evidence="9">Glycosyltransferase 61 catalytic domain-containing protein</fullName>
    </recommendedName>
</protein>
<evidence type="ECO:0000256" key="7">
    <source>
        <dbReference type="ARBA" id="ARBA00023180"/>
    </source>
</evidence>
<keyword evidence="3" id="KW-0808">Transferase</keyword>
<evidence type="ECO:0000259" key="9">
    <source>
        <dbReference type="Pfam" id="PF04577"/>
    </source>
</evidence>
<dbReference type="PANTHER" id="PTHR20961:SF38">
    <property type="entry name" value="PROTEIN O-LINKED-MANNOSE BETA-1,4-N-ACETYLGLUCOSAMINYLTRANSFERASE 2"/>
    <property type="match status" value="1"/>
</dbReference>
<evidence type="ECO:0000256" key="3">
    <source>
        <dbReference type="ARBA" id="ARBA00022679"/>
    </source>
</evidence>
<evidence type="ECO:0000313" key="11">
    <source>
        <dbReference type="Proteomes" id="UP000824469"/>
    </source>
</evidence>
<keyword evidence="4 8" id="KW-0812">Transmembrane</keyword>
<dbReference type="Proteomes" id="UP000824469">
    <property type="component" value="Unassembled WGS sequence"/>
</dbReference>
<feature type="non-terminal residue" evidence="10">
    <location>
        <position position="1"/>
    </location>
</feature>
<keyword evidence="6 8" id="KW-0472">Membrane</keyword>
<keyword evidence="5 8" id="KW-1133">Transmembrane helix</keyword>
<dbReference type="InterPro" id="IPR007657">
    <property type="entry name" value="Glycosyltransferase_61"/>
</dbReference>
<gene>
    <name evidence="10" type="ORF">KI387_003051</name>
</gene>
<keyword evidence="2" id="KW-0328">Glycosyltransferase</keyword>
<dbReference type="PANTHER" id="PTHR20961">
    <property type="entry name" value="GLYCOSYLTRANSFERASE"/>
    <property type="match status" value="1"/>
</dbReference>
<feature type="transmembrane region" description="Helical" evidence="8">
    <location>
        <begin position="22"/>
        <end position="41"/>
    </location>
</feature>
<sequence>MEHTGCLRLIAKPFVKNTSKSHYVYITASVLVLILLQLWAYGKTPKWLLLNWEETISGNYTSSQHFENTNAKNWLVSSEEHDIAAHCFQNNKLESTAAEAQCLRKALLDKLAQRQSSLNNQAPDATTNSRLIKFLFSALQQNDNSQYGKIEIEALEHNAEVLKFKLKDLEDKLQKSVTFLPLKDTRFEGLTDSEHTWFMSTLRGKNENGNLVYFYFPSAISNDRILCVQGRHATDGSQNSYGFAWKMQLPPNSTLLPGLTFVSDNYYDYNNPWHSLTALAGFASWYKGNECASPDRLVLYHWGELVKTMGSWISNIMHASLGRHVEVDSLEHGDGPVCFEKAVVTRQGLGPMSLDKRILLFDLIRCKARKFCNVSAGQRFINGVQVVNLTLLARTGSRSFRNESVVLNALEKECRKVAGCNFRIVHIANLSFCDQISVMSMTDILATVHGAQLTDMIFMDKNSSVMEMFPRGWFELAGNGQY</sequence>
<evidence type="ECO:0000313" key="10">
    <source>
        <dbReference type="EMBL" id="KAH9330943.1"/>
    </source>
</evidence>